<keyword evidence="2" id="KW-1185">Reference proteome</keyword>
<dbReference type="KEGG" id="vg:35382163"/>
<accession>A0A2I2L404</accession>
<proteinExistence type="predicted"/>
<evidence type="ECO:0000313" key="1">
    <source>
        <dbReference type="EMBL" id="SNW62285.1"/>
    </source>
</evidence>
<dbReference type="RefSeq" id="YP_009448587.1">
    <property type="nucleotide sequence ID" value="NC_036594.1"/>
</dbReference>
<dbReference type="Proteomes" id="UP000236316">
    <property type="component" value="Segment"/>
</dbReference>
<evidence type="ECO:0000313" key="2">
    <source>
        <dbReference type="Proteomes" id="UP000236316"/>
    </source>
</evidence>
<dbReference type="GeneID" id="35382163"/>
<gene>
    <name evidence="1" type="ORF">ORPV_381</name>
</gene>
<organism evidence="1">
    <name type="scientific">Orpheovirus IHUMI-LCC2</name>
    <dbReference type="NCBI Taxonomy" id="2023057"/>
    <lineage>
        <taxon>Viruses</taxon>
        <taxon>Varidnaviria</taxon>
        <taxon>Bamfordvirae</taxon>
        <taxon>Nucleocytoviricota</taxon>
        <taxon>Megaviricetes</taxon>
        <taxon>Pimascovirales</taxon>
        <taxon>Ocovirineae</taxon>
        <taxon>Orpheoviridae</taxon>
        <taxon>Alphaorpheovirus</taxon>
        <taxon>Alphaorpheovirus massiliense</taxon>
    </lineage>
</organism>
<name>A0A2I2L404_9VIRU</name>
<dbReference type="EMBL" id="LT906555">
    <property type="protein sequence ID" value="SNW62285.1"/>
    <property type="molecule type" value="Genomic_DNA"/>
</dbReference>
<protein>
    <submittedName>
        <fullName evidence="1">Uncharacterized protein</fullName>
    </submittedName>
</protein>
<reference evidence="1" key="1">
    <citation type="submission" date="2017-08" db="EMBL/GenBank/DDBJ databases">
        <authorList>
            <consortium name="Urmite Genomes"/>
        </authorList>
    </citation>
    <scope>NUCLEOTIDE SEQUENCE [LARGE SCALE GENOMIC DNA]</scope>
    <source>
        <strain evidence="1">IHUMI-LCC2</strain>
    </source>
</reference>
<sequence length="429" mass="51282">MEYIILPADILKLISTIDIKCLRVLYNTSKDLRILFDNIYYKTILINKYICDRYIEYKNLLHTLPMDDLITILSIPKYLPSRLLQLRNIERFTSFINNPVTLSYISSFYVNIFDNDMNFDDIKTLDNLEKILLYLYPDSKRFLLYESYKCKDVYNYWTTLIERMTYQSVSYNGDIQEVLQFCRKVEDKNSMCNIDIKYALYRGGYDTGVIITLDRDFWCYATNCDKSIPISTWKIPGNLIKACEYSPDIQKLIINNYKNMLEVGKNKENVDMYYFLRGWNKENINDTPCEQLFNWTIGYMFSDKFSKYDPSLLKTIYMRIKEFDDDVGEILYKFLLRSINGFILYEFDSDNTYRKGILNLYNTSKINYNYAMNCILRDRQVNRDYIKSVISNINNRYSNSSDCHNYIRLVLLERNYAKLISYLNNIKLC</sequence>